<dbReference type="InterPro" id="IPR000917">
    <property type="entry name" value="Sulfatase_N"/>
</dbReference>
<dbReference type="EMBL" id="UGDD01000002">
    <property type="protein sequence ID" value="STJ52484.1"/>
    <property type="molecule type" value="Genomic_DNA"/>
</dbReference>
<evidence type="ECO:0000313" key="3">
    <source>
        <dbReference type="Proteomes" id="UP000254503"/>
    </source>
</evidence>
<dbReference type="AlphaFoldDB" id="A0A376WUN3"/>
<proteinExistence type="predicted"/>
<dbReference type="PANTHER" id="PTHR30443">
    <property type="entry name" value="INNER MEMBRANE PROTEIN"/>
    <property type="match status" value="1"/>
</dbReference>
<gene>
    <name evidence="2" type="primary">eptb_2</name>
    <name evidence="2" type="ORF">NCTC9045_00280</name>
</gene>
<organism evidence="2 3">
    <name type="scientific">Escherichia coli</name>
    <dbReference type="NCBI Taxonomy" id="562"/>
    <lineage>
        <taxon>Bacteria</taxon>
        <taxon>Pseudomonadati</taxon>
        <taxon>Pseudomonadota</taxon>
        <taxon>Gammaproteobacteria</taxon>
        <taxon>Enterobacterales</taxon>
        <taxon>Enterobacteriaceae</taxon>
        <taxon>Escherichia</taxon>
    </lineage>
</organism>
<dbReference type="Gene3D" id="3.40.720.10">
    <property type="entry name" value="Alkaline Phosphatase, subunit A"/>
    <property type="match status" value="1"/>
</dbReference>
<evidence type="ECO:0000259" key="1">
    <source>
        <dbReference type="Pfam" id="PF00884"/>
    </source>
</evidence>
<dbReference type="InterPro" id="IPR017850">
    <property type="entry name" value="Alkaline_phosphatase_core_sf"/>
</dbReference>
<dbReference type="GO" id="GO:0009245">
    <property type="term" value="P:lipid A biosynthetic process"/>
    <property type="evidence" value="ECO:0007669"/>
    <property type="project" value="TreeGrafter"/>
</dbReference>
<dbReference type="PANTHER" id="PTHR30443:SF3">
    <property type="entry name" value="KDO(2)-LIPID A PHOSPHOETHANOLAMINE 7''-TRANSFERASE"/>
    <property type="match status" value="1"/>
</dbReference>
<dbReference type="GO" id="GO:0009244">
    <property type="term" value="P:lipopolysaccharide core region biosynthetic process"/>
    <property type="evidence" value="ECO:0007669"/>
    <property type="project" value="TreeGrafter"/>
</dbReference>
<evidence type="ECO:0000313" key="2">
    <source>
        <dbReference type="EMBL" id="STJ52484.1"/>
    </source>
</evidence>
<dbReference type="EC" id="2.7.-.-" evidence="2"/>
<dbReference type="GO" id="GO:0005886">
    <property type="term" value="C:plasma membrane"/>
    <property type="evidence" value="ECO:0007669"/>
    <property type="project" value="UniProtKB-SubCell"/>
</dbReference>
<dbReference type="InterPro" id="IPR040423">
    <property type="entry name" value="PEA_transferase"/>
</dbReference>
<protein>
    <submittedName>
        <fullName evidence="2">Phosphoethanolamine transferase</fullName>
        <ecNumber evidence="2">2.7.-.-</ecNumber>
    </submittedName>
</protein>
<feature type="domain" description="Sulfatase N-terminal" evidence="1">
    <location>
        <begin position="37"/>
        <end position="94"/>
    </location>
</feature>
<reference evidence="2 3" key="1">
    <citation type="submission" date="2018-06" db="EMBL/GenBank/DDBJ databases">
        <authorList>
            <consortium name="Pathogen Informatics"/>
            <person name="Doyle S."/>
        </authorList>
    </citation>
    <scope>NUCLEOTIDE SEQUENCE [LARGE SCALE GENOMIC DNA]</scope>
    <source>
        <strain evidence="2 3">NCTC9045</strain>
    </source>
</reference>
<keyword evidence="2" id="KW-0808">Transferase</keyword>
<accession>A0A376WUN3</accession>
<dbReference type="Proteomes" id="UP000254503">
    <property type="component" value="Unassembled WGS sequence"/>
</dbReference>
<dbReference type="Pfam" id="PF00884">
    <property type="entry name" value="Sulfatase"/>
    <property type="match status" value="1"/>
</dbReference>
<dbReference type="GO" id="GO:0043838">
    <property type="term" value="F:phosphatidylethanolamine:Kdo2-lipid A phosphoethanolamine transferase activity"/>
    <property type="evidence" value="ECO:0007669"/>
    <property type="project" value="TreeGrafter"/>
</dbReference>
<name>A0A376WUN3_ECOLX</name>
<sequence length="103" mass="11768">MGLYAWARVDESSDNNSLLNPAKKFTYQAPQNVDDTYVVFIIGETTRWDHMGIFGYERNTTPKLAQEKNLAAFRGYSCDTATKLSLRCMFVRQGARKIIRSAH</sequence>